<protein>
    <submittedName>
        <fullName evidence="2">DUF1722 domain-containing protein</fullName>
    </submittedName>
</protein>
<proteinExistence type="predicted"/>
<keyword evidence="3" id="KW-1185">Reference proteome</keyword>
<evidence type="ECO:0000313" key="2">
    <source>
        <dbReference type="EMBL" id="WAJ26060.1"/>
    </source>
</evidence>
<sequence length="145" mass="17151">MLEVKDKNLSANKCINTVFLNAKAVELEKEWARYKYYVLSRSARIYTEIRQLLKDKKEPVAREFYTRVEEAMLLPEDMGAEVNAAEHVWGYISKESTNAEKNRYQKLLKGYKENDNSIATVKKHLFTCAVKRNLEYLLNSYYFYI</sequence>
<accession>A0ABY7AH55</accession>
<organism evidence="2 3">
    <name type="scientific">Lacrimispora xylanolytica</name>
    <dbReference type="NCBI Taxonomy" id="29375"/>
    <lineage>
        <taxon>Bacteria</taxon>
        <taxon>Bacillati</taxon>
        <taxon>Bacillota</taxon>
        <taxon>Clostridia</taxon>
        <taxon>Lachnospirales</taxon>
        <taxon>Lachnospiraceae</taxon>
        <taxon>Lacrimispora</taxon>
    </lineage>
</organism>
<dbReference type="Pfam" id="PF08349">
    <property type="entry name" value="DUF1722"/>
    <property type="match status" value="1"/>
</dbReference>
<reference evidence="2" key="1">
    <citation type="submission" date="2022-11" db="EMBL/GenBank/DDBJ databases">
        <title>Lacrimispora xylanolytica sy1, complete genome.</title>
        <authorList>
            <person name="Choi S."/>
        </authorList>
    </citation>
    <scope>NUCLEOTIDE SEQUENCE</scope>
    <source>
        <strain evidence="2">Sy1</strain>
    </source>
</reference>
<dbReference type="RefSeq" id="WP_268116629.1">
    <property type="nucleotide sequence ID" value="NZ_CP113524.1"/>
</dbReference>
<dbReference type="EMBL" id="CP113524">
    <property type="protein sequence ID" value="WAJ26060.1"/>
    <property type="molecule type" value="Genomic_DNA"/>
</dbReference>
<name>A0ABY7AH55_9FIRM</name>
<evidence type="ECO:0000313" key="3">
    <source>
        <dbReference type="Proteomes" id="UP001163115"/>
    </source>
</evidence>
<dbReference type="InterPro" id="IPR013560">
    <property type="entry name" value="DUF1722"/>
</dbReference>
<evidence type="ECO:0000259" key="1">
    <source>
        <dbReference type="Pfam" id="PF08349"/>
    </source>
</evidence>
<feature type="domain" description="DUF1722" evidence="1">
    <location>
        <begin position="35"/>
        <end position="144"/>
    </location>
</feature>
<gene>
    <name evidence="2" type="ORF">OW255_17790</name>
</gene>
<dbReference type="Proteomes" id="UP001163115">
    <property type="component" value="Chromosome"/>
</dbReference>